<gene>
    <name evidence="1" type="ORF">BV25DRAFT_1778203</name>
</gene>
<dbReference type="Proteomes" id="UP000814140">
    <property type="component" value="Unassembled WGS sequence"/>
</dbReference>
<sequence>LMDPQPTSQPPSKRRRQEVEIESYQNNTPPPKFIKSEDFWLEDGNIILSCDPVRFRVHRGILALHSIVFKDLFATSGVGDDTFEGVPIVTLHDRAKDMRLLLQMIHFRIYCQNKSKMRLETLRRVLRMARKYIVDKVYKEIVNYLKFIFPSTLHEH</sequence>
<keyword evidence="2" id="KW-1185">Reference proteome</keyword>
<reference evidence="1" key="1">
    <citation type="submission" date="2021-03" db="EMBL/GenBank/DDBJ databases">
        <authorList>
            <consortium name="DOE Joint Genome Institute"/>
            <person name="Ahrendt S."/>
            <person name="Looney B.P."/>
            <person name="Miyauchi S."/>
            <person name="Morin E."/>
            <person name="Drula E."/>
            <person name="Courty P.E."/>
            <person name="Chicoki N."/>
            <person name="Fauchery L."/>
            <person name="Kohler A."/>
            <person name="Kuo A."/>
            <person name="Labutti K."/>
            <person name="Pangilinan J."/>
            <person name="Lipzen A."/>
            <person name="Riley R."/>
            <person name="Andreopoulos W."/>
            <person name="He G."/>
            <person name="Johnson J."/>
            <person name="Barry K.W."/>
            <person name="Grigoriev I.V."/>
            <person name="Nagy L."/>
            <person name="Hibbett D."/>
            <person name="Henrissat B."/>
            <person name="Matheny P.B."/>
            <person name="Labbe J."/>
            <person name="Martin F."/>
        </authorList>
    </citation>
    <scope>NUCLEOTIDE SEQUENCE</scope>
    <source>
        <strain evidence="1">HHB10654</strain>
    </source>
</reference>
<name>A0ACB8TF76_9AGAM</name>
<proteinExistence type="predicted"/>
<feature type="non-terminal residue" evidence="1">
    <location>
        <position position="1"/>
    </location>
</feature>
<accession>A0ACB8TF76</accession>
<organism evidence="1 2">
    <name type="scientific">Artomyces pyxidatus</name>
    <dbReference type="NCBI Taxonomy" id="48021"/>
    <lineage>
        <taxon>Eukaryota</taxon>
        <taxon>Fungi</taxon>
        <taxon>Dikarya</taxon>
        <taxon>Basidiomycota</taxon>
        <taxon>Agaricomycotina</taxon>
        <taxon>Agaricomycetes</taxon>
        <taxon>Russulales</taxon>
        <taxon>Auriscalpiaceae</taxon>
        <taxon>Artomyces</taxon>
    </lineage>
</organism>
<reference evidence="1" key="2">
    <citation type="journal article" date="2022" name="New Phytol.">
        <title>Evolutionary transition to the ectomycorrhizal habit in the genomes of a hyperdiverse lineage of mushroom-forming fungi.</title>
        <authorList>
            <person name="Looney B."/>
            <person name="Miyauchi S."/>
            <person name="Morin E."/>
            <person name="Drula E."/>
            <person name="Courty P.E."/>
            <person name="Kohler A."/>
            <person name="Kuo A."/>
            <person name="LaButti K."/>
            <person name="Pangilinan J."/>
            <person name="Lipzen A."/>
            <person name="Riley R."/>
            <person name="Andreopoulos W."/>
            <person name="He G."/>
            <person name="Johnson J."/>
            <person name="Nolan M."/>
            <person name="Tritt A."/>
            <person name="Barry K.W."/>
            <person name="Grigoriev I.V."/>
            <person name="Nagy L.G."/>
            <person name="Hibbett D."/>
            <person name="Henrissat B."/>
            <person name="Matheny P.B."/>
            <person name="Labbe J."/>
            <person name="Martin F.M."/>
        </authorList>
    </citation>
    <scope>NUCLEOTIDE SEQUENCE</scope>
    <source>
        <strain evidence="1">HHB10654</strain>
    </source>
</reference>
<protein>
    <submittedName>
        <fullName evidence="1">Uncharacterized protein</fullName>
    </submittedName>
</protein>
<evidence type="ECO:0000313" key="2">
    <source>
        <dbReference type="Proteomes" id="UP000814140"/>
    </source>
</evidence>
<comment type="caution">
    <text evidence="1">The sequence shown here is derived from an EMBL/GenBank/DDBJ whole genome shotgun (WGS) entry which is preliminary data.</text>
</comment>
<feature type="non-terminal residue" evidence="1">
    <location>
        <position position="156"/>
    </location>
</feature>
<dbReference type="EMBL" id="MU277191">
    <property type="protein sequence ID" value="KAI0067097.1"/>
    <property type="molecule type" value="Genomic_DNA"/>
</dbReference>
<evidence type="ECO:0000313" key="1">
    <source>
        <dbReference type="EMBL" id="KAI0067097.1"/>
    </source>
</evidence>